<feature type="domain" description="PucR-like N-terminal" evidence="1">
    <location>
        <begin position="7"/>
        <end position="97"/>
    </location>
</feature>
<protein>
    <recommendedName>
        <fullName evidence="1">PucR-like N-terminal domain-containing protein</fullName>
    </recommendedName>
</protein>
<evidence type="ECO:0000313" key="3">
    <source>
        <dbReference type="Proteomes" id="UP000675781"/>
    </source>
</evidence>
<dbReference type="AlphaFoldDB" id="A0A941EZF3"/>
<keyword evidence="3" id="KW-1185">Reference proteome</keyword>
<reference evidence="2" key="1">
    <citation type="submission" date="2021-04" db="EMBL/GenBank/DDBJ databases">
        <title>Genome based classification of Actinospica acidithermotolerans sp. nov., an actinobacterium isolated from an Indonesian hot spring.</title>
        <authorList>
            <person name="Kusuma A.B."/>
            <person name="Putra K.E."/>
            <person name="Nafisah S."/>
            <person name="Loh J."/>
            <person name="Nouioui I."/>
            <person name="Goodfellow M."/>
        </authorList>
    </citation>
    <scope>NUCLEOTIDE SEQUENCE</scope>
    <source>
        <strain evidence="2">CSCA 57</strain>
    </source>
</reference>
<gene>
    <name evidence="2" type="ORF">KDL01_39400</name>
</gene>
<dbReference type="Pfam" id="PF25906">
    <property type="entry name" value="PucR-like_N"/>
    <property type="match status" value="1"/>
</dbReference>
<name>A0A941EZF3_9ACTN</name>
<evidence type="ECO:0000313" key="2">
    <source>
        <dbReference type="EMBL" id="MBR7839392.1"/>
    </source>
</evidence>
<evidence type="ECO:0000259" key="1">
    <source>
        <dbReference type="Pfam" id="PF25906"/>
    </source>
</evidence>
<dbReference type="Proteomes" id="UP000675781">
    <property type="component" value="Unassembled WGS sequence"/>
</dbReference>
<dbReference type="InterPro" id="IPR058663">
    <property type="entry name" value="PucR-like_N"/>
</dbReference>
<feature type="non-terminal residue" evidence="2">
    <location>
        <position position="97"/>
    </location>
</feature>
<accession>A0A941EZF3</accession>
<organism evidence="2 3">
    <name type="scientific">Actinospica durhamensis</name>
    <dbReference type="NCBI Taxonomy" id="1508375"/>
    <lineage>
        <taxon>Bacteria</taxon>
        <taxon>Bacillati</taxon>
        <taxon>Actinomycetota</taxon>
        <taxon>Actinomycetes</taxon>
        <taxon>Catenulisporales</taxon>
        <taxon>Actinospicaceae</taxon>
        <taxon>Actinospica</taxon>
    </lineage>
</organism>
<comment type="caution">
    <text evidence="2">The sequence shown here is derived from an EMBL/GenBank/DDBJ whole genome shotgun (WGS) entry which is preliminary data.</text>
</comment>
<sequence length="97" mass="10740">MSAPRVALPRGFAEELRRESPSLVTEIVREMRRQIPEYDRPLDSLFISGLILGVETALAEFADTVEGRAAPAAQRARIYRGLGRAELAEGRSMDALQ</sequence>
<proteinExistence type="predicted"/>
<dbReference type="EMBL" id="JAGSOG010000439">
    <property type="protein sequence ID" value="MBR7839392.1"/>
    <property type="molecule type" value="Genomic_DNA"/>
</dbReference>